<proteinExistence type="predicted"/>
<evidence type="ECO:0008006" key="3">
    <source>
        <dbReference type="Google" id="ProtNLM"/>
    </source>
</evidence>
<dbReference type="Pfam" id="PF10023">
    <property type="entry name" value="Aminopep"/>
    <property type="match status" value="1"/>
</dbReference>
<gene>
    <name evidence="1" type="ORF">CMN54_01375</name>
</gene>
<name>A0A2D6YFZ0_9DELT</name>
<dbReference type="PIRSF" id="PIRSF029285">
    <property type="entry name" value="Aminopept"/>
    <property type="match status" value="1"/>
</dbReference>
<evidence type="ECO:0000313" key="1">
    <source>
        <dbReference type="EMBL" id="MAH62102.1"/>
    </source>
</evidence>
<sequence>MKILLILAFCPLLAGCDPSYYWQATQGHIDLLQRKQKIQDLLLDNTTDPVLRKKFQLLSKVRHFASKELNLPSGNGYKSYVELPNSYVSVLVSAAPPFSLNPKQWCYVIIGCQSYRGYFDIADAEQLANELRKSGFDVSLSYASAYSTLGYLNQSWLPDYFSDPVLSTFLQRSDRELIATLIHEMAHQVVYVAGDTSFNESYATFVEQEGTLQYLRASNLGYKMEKIQLNYEDRLLFRSWIDETIKELNDLYSTSLDEDRKRLRKQLIFERLKQRYQQNQTQFQFLNYSRWFAQDLNNSHLLGVKRYNNFVSAFEELFRRAERNWGDFHKKVEELARFPKEDRDKWLNQLTLSNTN</sequence>
<reference evidence="2" key="1">
    <citation type="submission" date="2017-09" db="EMBL/GenBank/DDBJ databases">
        <title>The Reconstruction of 2,631 Draft Metagenome-Assembled Genomes from the Global Oceans.</title>
        <authorList>
            <person name="Tully B.J."/>
            <person name="Graham E.D."/>
            <person name="Heidelberg J.F."/>
        </authorList>
    </citation>
    <scope>NUCLEOTIDE SEQUENCE [LARGE SCALE GENOMIC DNA]</scope>
</reference>
<dbReference type="Proteomes" id="UP000226525">
    <property type="component" value="Unassembled WGS sequence"/>
</dbReference>
<dbReference type="EMBL" id="NZEX01000013">
    <property type="protein sequence ID" value="MAH62102.1"/>
    <property type="molecule type" value="Genomic_DNA"/>
</dbReference>
<dbReference type="AlphaFoldDB" id="A0A2D6YFZ0"/>
<comment type="caution">
    <text evidence="1">The sequence shown here is derived from an EMBL/GenBank/DDBJ whole genome shotgun (WGS) entry which is preliminary data.</text>
</comment>
<accession>A0A2D6YFZ0</accession>
<protein>
    <recommendedName>
        <fullName evidence="3">Aminopeptidase</fullName>
    </recommendedName>
</protein>
<dbReference type="PROSITE" id="PS51257">
    <property type="entry name" value="PROKAR_LIPOPROTEIN"/>
    <property type="match status" value="1"/>
</dbReference>
<organism evidence="1 2">
    <name type="scientific">SAR324 cluster bacterium</name>
    <dbReference type="NCBI Taxonomy" id="2024889"/>
    <lineage>
        <taxon>Bacteria</taxon>
        <taxon>Deltaproteobacteria</taxon>
        <taxon>SAR324 cluster</taxon>
    </lineage>
</organism>
<evidence type="ECO:0000313" key="2">
    <source>
        <dbReference type="Proteomes" id="UP000226525"/>
    </source>
</evidence>
<dbReference type="InterPro" id="IPR014553">
    <property type="entry name" value="Aminopept"/>
</dbReference>